<comment type="similarity">
    <text evidence="1 7">Belongs to the nitroreductase family.</text>
</comment>
<feature type="domain" description="Nitroreductase" evidence="9">
    <location>
        <begin position="28"/>
        <end position="180"/>
    </location>
</feature>
<gene>
    <name evidence="10" type="ORF">ABOZ73_15225</name>
</gene>
<evidence type="ECO:0000256" key="6">
    <source>
        <dbReference type="ARBA" id="ARBA00023027"/>
    </source>
</evidence>
<feature type="binding site" description="in other chain" evidence="8">
    <location>
        <begin position="30"/>
        <end position="32"/>
    </location>
    <ligand>
        <name>FMN</name>
        <dbReference type="ChEBI" id="CHEBI:58210"/>
        <note>ligand shared between dimeric partners</note>
    </ligand>
</feature>
<dbReference type="InterPro" id="IPR026021">
    <property type="entry name" value="YdjA-like"/>
</dbReference>
<sequence length="203" mass="21669">MRHSIPPAPEFGEPLPLEAAPAVLDFLARRRSASAVALTEPGPDAGQLADLLTLSTRVPDHGKLAPWRFVILRGEGKAAYADKLEAMARAHGDAKRLATLAKLRTPPLAVVVVSSPQVGKIPEWEQVMSAGAVCTQMLLAASAMGFGANWITDWYAFDDEALASLGLKEGERVAGFIYLGTSGEAPLERLRPDVQAITTEWSA</sequence>
<keyword evidence="3 7" id="KW-0288">FMN</keyword>
<keyword evidence="5 7" id="KW-0560">Oxidoreductase</keyword>
<evidence type="ECO:0000256" key="4">
    <source>
        <dbReference type="ARBA" id="ARBA00022857"/>
    </source>
</evidence>
<proteinExistence type="inferred from homology"/>
<evidence type="ECO:0000259" key="9">
    <source>
        <dbReference type="Pfam" id="PF00881"/>
    </source>
</evidence>
<feature type="binding site" evidence="8">
    <location>
        <position position="57"/>
    </location>
    <ligand>
        <name>FMN</name>
        <dbReference type="ChEBI" id="CHEBI:58210"/>
        <note>ligand shared between dimeric partners</note>
    </ligand>
</feature>
<comment type="cofactor">
    <cofactor evidence="8">
        <name>FMN</name>
        <dbReference type="ChEBI" id="CHEBI:58210"/>
    </cofactor>
    <text evidence="8">Binds 1 FMN per subunit.</text>
</comment>
<evidence type="ECO:0000256" key="5">
    <source>
        <dbReference type="ARBA" id="ARBA00023002"/>
    </source>
</evidence>
<dbReference type="RefSeq" id="WP_369058981.1">
    <property type="nucleotide sequence ID" value="NZ_CP158375.1"/>
</dbReference>
<evidence type="ECO:0000256" key="3">
    <source>
        <dbReference type="ARBA" id="ARBA00022643"/>
    </source>
</evidence>
<feature type="binding site" description="in other chain" evidence="8">
    <location>
        <begin position="150"/>
        <end position="152"/>
    </location>
    <ligand>
        <name>FMN</name>
        <dbReference type="ChEBI" id="CHEBI:58210"/>
        <note>ligand shared between dimeric partners</note>
    </ligand>
</feature>
<organism evidence="10">
    <name type="scientific">Caulobacter sp. 73W</name>
    <dbReference type="NCBI Taxonomy" id="3161137"/>
    <lineage>
        <taxon>Bacteria</taxon>
        <taxon>Pseudomonadati</taxon>
        <taxon>Pseudomonadota</taxon>
        <taxon>Alphaproteobacteria</taxon>
        <taxon>Caulobacterales</taxon>
        <taxon>Caulobacteraceae</taxon>
        <taxon>Caulobacter</taxon>
    </lineage>
</organism>
<evidence type="ECO:0000256" key="8">
    <source>
        <dbReference type="PIRSR" id="PIRSR000232-1"/>
    </source>
</evidence>
<keyword evidence="4 7" id="KW-0521">NADP</keyword>
<evidence type="ECO:0000256" key="1">
    <source>
        <dbReference type="ARBA" id="ARBA00007118"/>
    </source>
</evidence>
<dbReference type="PANTHER" id="PTHR43821">
    <property type="entry name" value="NAD(P)H NITROREDUCTASE YDJA-RELATED"/>
    <property type="match status" value="1"/>
</dbReference>
<accession>A0AB39KR82</accession>
<evidence type="ECO:0000256" key="2">
    <source>
        <dbReference type="ARBA" id="ARBA00022630"/>
    </source>
</evidence>
<feature type="binding site" evidence="8">
    <location>
        <position position="61"/>
    </location>
    <ligand>
        <name>FMN</name>
        <dbReference type="ChEBI" id="CHEBI:58210"/>
        <note>ligand shared between dimeric partners</note>
    </ligand>
</feature>
<dbReference type="Pfam" id="PF00881">
    <property type="entry name" value="Nitroreductase"/>
    <property type="match status" value="1"/>
</dbReference>
<dbReference type="PANTHER" id="PTHR43821:SF1">
    <property type="entry name" value="NAD(P)H NITROREDUCTASE YDJA-RELATED"/>
    <property type="match status" value="1"/>
</dbReference>
<dbReference type="InterPro" id="IPR029479">
    <property type="entry name" value="Nitroreductase"/>
</dbReference>
<dbReference type="PIRSF" id="PIRSF000232">
    <property type="entry name" value="YdjA"/>
    <property type="match status" value="1"/>
</dbReference>
<dbReference type="CDD" id="cd02135">
    <property type="entry name" value="YdjA-like"/>
    <property type="match status" value="1"/>
</dbReference>
<dbReference type="GO" id="GO:0016491">
    <property type="term" value="F:oxidoreductase activity"/>
    <property type="evidence" value="ECO:0007669"/>
    <property type="project" value="UniProtKB-UniRule"/>
</dbReference>
<name>A0AB39KR82_9CAUL</name>
<protein>
    <recommendedName>
        <fullName evidence="7">Putative NAD(P)H nitroreductase</fullName>
        <ecNumber evidence="7">1.-.-.-</ecNumber>
    </recommendedName>
</protein>
<dbReference type="EC" id="1.-.-.-" evidence="7"/>
<dbReference type="Gene3D" id="3.40.109.10">
    <property type="entry name" value="NADH Oxidase"/>
    <property type="match status" value="1"/>
</dbReference>
<evidence type="ECO:0000313" key="10">
    <source>
        <dbReference type="EMBL" id="XDO96127.1"/>
    </source>
</evidence>
<dbReference type="EMBL" id="CP158375">
    <property type="protein sequence ID" value="XDO96127.1"/>
    <property type="molecule type" value="Genomic_DNA"/>
</dbReference>
<reference evidence="10" key="1">
    <citation type="submission" date="2024-06" db="EMBL/GenBank/DDBJ databases">
        <title>Caulobacter inopinatus, sp. nov.</title>
        <authorList>
            <person name="Donachie S.P."/>
        </authorList>
    </citation>
    <scope>NUCLEOTIDE SEQUENCE</scope>
    <source>
        <strain evidence="10">73W</strain>
    </source>
</reference>
<evidence type="ECO:0000256" key="7">
    <source>
        <dbReference type="PIRNR" id="PIRNR000232"/>
    </source>
</evidence>
<keyword evidence="6 7" id="KW-0520">NAD</keyword>
<dbReference type="AlphaFoldDB" id="A0AB39KR82"/>
<keyword evidence="2 7" id="KW-0285">Flavoprotein</keyword>
<dbReference type="InterPro" id="IPR052530">
    <property type="entry name" value="NAD(P)H_nitroreductase"/>
</dbReference>
<dbReference type="SUPFAM" id="SSF55469">
    <property type="entry name" value="FMN-dependent nitroreductase-like"/>
    <property type="match status" value="1"/>
</dbReference>
<dbReference type="InterPro" id="IPR000415">
    <property type="entry name" value="Nitroreductase-like"/>
</dbReference>